<proteinExistence type="predicted"/>
<evidence type="ECO:0000313" key="2">
    <source>
        <dbReference type="EMBL" id="KAF6087085.1"/>
    </source>
</evidence>
<dbReference type="AlphaFoldDB" id="A0A834DKQ5"/>
<accession>A0A834DKQ5</accession>
<dbReference type="EMBL" id="JABVXQ010000011">
    <property type="protein sequence ID" value="KAF6087085.1"/>
    <property type="molecule type" value="Genomic_DNA"/>
</dbReference>
<evidence type="ECO:0000256" key="1">
    <source>
        <dbReference type="SAM" id="MobiDB-lite"/>
    </source>
</evidence>
<feature type="compositionally biased region" description="Basic residues" evidence="1">
    <location>
        <begin position="30"/>
        <end position="44"/>
    </location>
</feature>
<comment type="caution">
    <text evidence="2">The sequence shown here is derived from an EMBL/GenBank/DDBJ whole genome shotgun (WGS) entry which is preliminary data.</text>
</comment>
<protein>
    <submittedName>
        <fullName evidence="2">Putative ubiquitin conjugating enzyme E2 D4 (Putative)</fullName>
    </submittedName>
</protein>
<organism evidence="2 3">
    <name type="scientific">Phyllostomus discolor</name>
    <name type="common">pale spear-nosed bat</name>
    <dbReference type="NCBI Taxonomy" id="89673"/>
    <lineage>
        <taxon>Eukaryota</taxon>
        <taxon>Metazoa</taxon>
        <taxon>Chordata</taxon>
        <taxon>Craniata</taxon>
        <taxon>Vertebrata</taxon>
        <taxon>Euteleostomi</taxon>
        <taxon>Mammalia</taxon>
        <taxon>Eutheria</taxon>
        <taxon>Laurasiatheria</taxon>
        <taxon>Chiroptera</taxon>
        <taxon>Yangochiroptera</taxon>
        <taxon>Phyllostomidae</taxon>
        <taxon>Phyllostominae</taxon>
        <taxon>Phyllostomus</taxon>
    </lineage>
</organism>
<sequence>MDCGINRPAEGPSSPVLRRTCGRRLVLLAGHHHRPERKPLPRRRFLPEHPLSHRLPLQTP</sequence>
<gene>
    <name evidence="2" type="ORF">HJG60_019853</name>
</gene>
<dbReference type="Proteomes" id="UP000664940">
    <property type="component" value="Unassembled WGS sequence"/>
</dbReference>
<evidence type="ECO:0000313" key="3">
    <source>
        <dbReference type="Proteomes" id="UP000664940"/>
    </source>
</evidence>
<reference evidence="2 3" key="1">
    <citation type="journal article" date="2020" name="Nature">
        <title>Six reference-quality genomes reveal evolution of bat adaptations.</title>
        <authorList>
            <person name="Jebb D."/>
            <person name="Huang Z."/>
            <person name="Pippel M."/>
            <person name="Hughes G.M."/>
            <person name="Lavrichenko K."/>
            <person name="Devanna P."/>
            <person name="Winkler S."/>
            <person name="Jermiin L.S."/>
            <person name="Skirmuntt E.C."/>
            <person name="Katzourakis A."/>
            <person name="Burkitt-Gray L."/>
            <person name="Ray D.A."/>
            <person name="Sullivan K.A.M."/>
            <person name="Roscito J.G."/>
            <person name="Kirilenko B.M."/>
            <person name="Davalos L.M."/>
            <person name="Corthals A.P."/>
            <person name="Power M.L."/>
            <person name="Jones G."/>
            <person name="Ransome R.D."/>
            <person name="Dechmann D.K.N."/>
            <person name="Locatelli A.G."/>
            <person name="Puechmaille S.J."/>
            <person name="Fedrigo O."/>
            <person name="Jarvis E.D."/>
            <person name="Hiller M."/>
            <person name="Vernes S.C."/>
            <person name="Myers E.W."/>
            <person name="Teeling E.C."/>
        </authorList>
    </citation>
    <scope>NUCLEOTIDE SEQUENCE [LARGE SCALE GENOMIC DNA]</scope>
    <source>
        <strain evidence="2">Bat1K_MPI-CBG_1</strain>
    </source>
</reference>
<name>A0A834DKQ5_9CHIR</name>
<feature type="region of interest" description="Disordered" evidence="1">
    <location>
        <begin position="29"/>
        <end position="60"/>
    </location>
</feature>